<keyword evidence="2" id="KW-1185">Reference proteome</keyword>
<evidence type="ECO:0000313" key="1">
    <source>
        <dbReference type="EMBL" id="RCJ32444.1"/>
    </source>
</evidence>
<proteinExistence type="predicted"/>
<comment type="caution">
    <text evidence="1">The sequence shown here is derived from an EMBL/GenBank/DDBJ whole genome shotgun (WGS) entry which is preliminary data.</text>
</comment>
<name>A0A367RA88_9NOSO</name>
<evidence type="ECO:0000313" key="2">
    <source>
        <dbReference type="Proteomes" id="UP000252107"/>
    </source>
</evidence>
<protein>
    <submittedName>
        <fullName evidence="1">Uncharacterized protein</fullName>
    </submittedName>
</protein>
<reference evidence="1" key="1">
    <citation type="submission" date="2016-04" db="EMBL/GenBank/DDBJ databases">
        <authorList>
            <person name="Tabuchi Yagui T.R."/>
        </authorList>
    </citation>
    <scope>NUCLEOTIDE SEQUENCE [LARGE SCALE GENOMIC DNA]</scope>
    <source>
        <strain evidence="1">NIES-26</strain>
    </source>
</reference>
<dbReference type="EMBL" id="LXQD01000205">
    <property type="protein sequence ID" value="RCJ32444.1"/>
    <property type="molecule type" value="Genomic_DNA"/>
</dbReference>
<accession>A0A367RA88</accession>
<dbReference type="Proteomes" id="UP000252107">
    <property type="component" value="Unassembled WGS sequence"/>
</dbReference>
<sequence>MSTIAVSELNNAGIQLFEDSENFLNDLSDIDSISVYGGGGNGGNGGVSDVTTLTKLAEGFVTVYAVGHIADIAKSFSAIQ</sequence>
<dbReference type="AlphaFoldDB" id="A0A367RA88"/>
<organism evidence="1 2">
    <name type="scientific">Nostoc minutum NIES-26</name>
    <dbReference type="NCBI Taxonomy" id="1844469"/>
    <lineage>
        <taxon>Bacteria</taxon>
        <taxon>Bacillati</taxon>
        <taxon>Cyanobacteriota</taxon>
        <taxon>Cyanophyceae</taxon>
        <taxon>Nostocales</taxon>
        <taxon>Nostocaceae</taxon>
        <taxon>Nostoc</taxon>
    </lineage>
</organism>
<gene>
    <name evidence="1" type="ORF">A6770_18690</name>
</gene>